<feature type="transmembrane region" description="Helical" evidence="1">
    <location>
        <begin position="20"/>
        <end position="45"/>
    </location>
</feature>
<evidence type="ECO:0000256" key="1">
    <source>
        <dbReference type="SAM" id="Phobius"/>
    </source>
</evidence>
<organism evidence="2 3">
    <name type="scientific">Actinacidiphila polyblastidii</name>
    <dbReference type="NCBI Taxonomy" id="3110430"/>
    <lineage>
        <taxon>Bacteria</taxon>
        <taxon>Bacillati</taxon>
        <taxon>Actinomycetota</taxon>
        <taxon>Actinomycetes</taxon>
        <taxon>Kitasatosporales</taxon>
        <taxon>Streptomycetaceae</taxon>
        <taxon>Actinacidiphila</taxon>
    </lineage>
</organism>
<accession>A0ABU7PJA4</accession>
<keyword evidence="1" id="KW-0812">Transmembrane</keyword>
<feature type="transmembrane region" description="Helical" evidence="1">
    <location>
        <begin position="57"/>
        <end position="78"/>
    </location>
</feature>
<keyword evidence="3" id="KW-1185">Reference proteome</keyword>
<sequence>MPTVDLAAEPTLLEPRNAVVAGSASVGGLLLMLGGAGAAVFCVVSAFRVHMDSTGDWVLLAGCFLVTLLVAVLGRRIFASFRADRAATIALAEHGVDAEALVLSAVLLPDSATEDLLDVRVRVFGAGFEEFEATEKLTADRFEGVVEGAVLAARVNPSSLVFSLHRLGAVRQRT</sequence>
<comment type="caution">
    <text evidence="2">The sequence shown here is derived from an EMBL/GenBank/DDBJ whole genome shotgun (WGS) entry which is preliminary data.</text>
</comment>
<evidence type="ECO:0000313" key="2">
    <source>
        <dbReference type="EMBL" id="MEE4545904.1"/>
    </source>
</evidence>
<reference evidence="2 3" key="1">
    <citation type="submission" date="2023-12" db="EMBL/GenBank/DDBJ databases">
        <title>Streptomyces sp. V4-01.</title>
        <authorList>
            <person name="Somphong A."/>
            <person name="Phongsopitanun W."/>
        </authorList>
    </citation>
    <scope>NUCLEOTIDE SEQUENCE [LARGE SCALE GENOMIC DNA]</scope>
    <source>
        <strain evidence="2 3">V4-01</strain>
    </source>
</reference>
<name>A0ABU7PJA4_9ACTN</name>
<gene>
    <name evidence="2" type="ORF">V2S66_28530</name>
</gene>
<proteinExistence type="predicted"/>
<dbReference type="Proteomes" id="UP001344658">
    <property type="component" value="Unassembled WGS sequence"/>
</dbReference>
<keyword evidence="1" id="KW-0472">Membrane</keyword>
<dbReference type="EMBL" id="JAZEWV010000036">
    <property type="protein sequence ID" value="MEE4545904.1"/>
    <property type="molecule type" value="Genomic_DNA"/>
</dbReference>
<protein>
    <submittedName>
        <fullName evidence="2">Uncharacterized protein</fullName>
    </submittedName>
</protein>
<dbReference type="RefSeq" id="WP_330799609.1">
    <property type="nucleotide sequence ID" value="NZ_JAZEWV010000036.1"/>
</dbReference>
<keyword evidence="1" id="KW-1133">Transmembrane helix</keyword>
<evidence type="ECO:0000313" key="3">
    <source>
        <dbReference type="Proteomes" id="UP001344658"/>
    </source>
</evidence>